<accession>A0ABV7JC52</accession>
<comment type="caution">
    <text evidence="2">The sequence shown here is derived from an EMBL/GenBank/DDBJ whole genome shotgun (WGS) entry which is preliminary data.</text>
</comment>
<gene>
    <name evidence="2" type="ORF">ACFODZ_09420</name>
</gene>
<evidence type="ECO:0000313" key="3">
    <source>
        <dbReference type="Proteomes" id="UP001595533"/>
    </source>
</evidence>
<dbReference type="PANTHER" id="PTHR46230">
    <property type="match status" value="1"/>
</dbReference>
<dbReference type="InterPro" id="IPR036065">
    <property type="entry name" value="BolA-like_sf"/>
</dbReference>
<proteinExistence type="inferred from homology"/>
<reference evidence="3" key="1">
    <citation type="journal article" date="2019" name="Int. J. Syst. Evol. Microbiol.">
        <title>The Global Catalogue of Microorganisms (GCM) 10K type strain sequencing project: providing services to taxonomists for standard genome sequencing and annotation.</title>
        <authorList>
            <consortium name="The Broad Institute Genomics Platform"/>
            <consortium name="The Broad Institute Genome Sequencing Center for Infectious Disease"/>
            <person name="Wu L."/>
            <person name="Ma J."/>
        </authorList>
    </citation>
    <scope>NUCLEOTIDE SEQUENCE [LARGE SCALE GENOMIC DNA]</scope>
    <source>
        <strain evidence="3">KCTC 42953</strain>
    </source>
</reference>
<organism evidence="2 3">
    <name type="scientific">Marinicella sediminis</name>
    <dbReference type="NCBI Taxonomy" id="1792834"/>
    <lineage>
        <taxon>Bacteria</taxon>
        <taxon>Pseudomonadati</taxon>
        <taxon>Pseudomonadota</taxon>
        <taxon>Gammaproteobacteria</taxon>
        <taxon>Lysobacterales</taxon>
        <taxon>Marinicellaceae</taxon>
        <taxon>Marinicella</taxon>
    </lineage>
</organism>
<dbReference type="Gene3D" id="3.30.300.90">
    <property type="entry name" value="BolA-like"/>
    <property type="match status" value="1"/>
</dbReference>
<dbReference type="RefSeq" id="WP_077411167.1">
    <property type="nucleotide sequence ID" value="NZ_JBHRTS010000004.1"/>
</dbReference>
<name>A0ABV7JC52_9GAMM</name>
<dbReference type="InterPro" id="IPR002634">
    <property type="entry name" value="BolA"/>
</dbReference>
<dbReference type="Proteomes" id="UP001595533">
    <property type="component" value="Unassembled WGS sequence"/>
</dbReference>
<evidence type="ECO:0000313" key="2">
    <source>
        <dbReference type="EMBL" id="MFC3194459.1"/>
    </source>
</evidence>
<protein>
    <submittedName>
        <fullName evidence="2">BolA family protein</fullName>
    </submittedName>
</protein>
<evidence type="ECO:0000256" key="1">
    <source>
        <dbReference type="RuleBase" id="RU003860"/>
    </source>
</evidence>
<sequence>MEKHRQTVIQIEQILQQWGAVHVEVTDNSHLHVGHAGAKSGGGHFAVKVAASEFKDKTRIQRHRMVYQALTALFENGAIHALEVEAVTEEEL</sequence>
<dbReference type="PIRSF" id="PIRSF003113">
    <property type="entry name" value="BolA"/>
    <property type="match status" value="1"/>
</dbReference>
<dbReference type="EMBL" id="JBHRTS010000004">
    <property type="protein sequence ID" value="MFC3194459.1"/>
    <property type="molecule type" value="Genomic_DNA"/>
</dbReference>
<dbReference type="Pfam" id="PF01722">
    <property type="entry name" value="BolA"/>
    <property type="match status" value="1"/>
</dbReference>
<dbReference type="SUPFAM" id="SSF82657">
    <property type="entry name" value="BolA-like"/>
    <property type="match status" value="1"/>
</dbReference>
<dbReference type="PANTHER" id="PTHR46230:SF7">
    <property type="entry name" value="BOLA-LIKE PROTEIN 1"/>
    <property type="match status" value="1"/>
</dbReference>
<comment type="similarity">
    <text evidence="1">Belongs to the BolA/IbaG family.</text>
</comment>
<keyword evidence="3" id="KW-1185">Reference proteome</keyword>